<evidence type="ECO:0000256" key="7">
    <source>
        <dbReference type="ARBA" id="ARBA00047464"/>
    </source>
</evidence>
<feature type="binding site" evidence="9 11">
    <location>
        <position position="109"/>
    </location>
    <ligand>
        <name>substrate</name>
    </ligand>
</feature>
<dbReference type="Pfam" id="PF05201">
    <property type="entry name" value="GlutR_N"/>
    <property type="match status" value="1"/>
</dbReference>
<proteinExistence type="inferred from homology"/>
<dbReference type="Pfam" id="PF00745">
    <property type="entry name" value="GlutR_dimer"/>
    <property type="match status" value="1"/>
</dbReference>
<dbReference type="InterPro" id="IPR015895">
    <property type="entry name" value="4pyrrol_synth_GluRdtase_N"/>
</dbReference>
<keyword evidence="6 9" id="KW-0627">Porphyrin biosynthesis</keyword>
<dbReference type="InterPro" id="IPR036343">
    <property type="entry name" value="GluRdtase_N_sf"/>
</dbReference>
<dbReference type="Pfam" id="PF01488">
    <property type="entry name" value="Shikimate_DH"/>
    <property type="match status" value="1"/>
</dbReference>
<organism evidence="18 19">
    <name type="scientific">Lederbergia citri</name>
    <dbReference type="NCBI Taxonomy" id="2833580"/>
    <lineage>
        <taxon>Bacteria</taxon>
        <taxon>Bacillati</taxon>
        <taxon>Bacillota</taxon>
        <taxon>Bacilli</taxon>
        <taxon>Bacillales</taxon>
        <taxon>Bacillaceae</taxon>
        <taxon>Lederbergia</taxon>
    </lineage>
</organism>
<dbReference type="HAMAP" id="MF_00087">
    <property type="entry name" value="Glu_tRNA_reductase"/>
    <property type="match status" value="1"/>
</dbReference>
<dbReference type="GO" id="GO:0050661">
    <property type="term" value="F:NADP binding"/>
    <property type="evidence" value="ECO:0007669"/>
    <property type="project" value="InterPro"/>
</dbReference>
<comment type="pathway">
    <text evidence="1 9 14">Porphyrin-containing compound metabolism; protoporphyrin-IX biosynthesis; 5-aminolevulinate from L-glutamyl-tRNA(Glu): step 1/2.</text>
</comment>
<dbReference type="EC" id="1.2.1.70" evidence="3 9"/>
<dbReference type="SUPFAM" id="SSF51735">
    <property type="entry name" value="NAD(P)-binding Rossmann-fold domains"/>
    <property type="match status" value="1"/>
</dbReference>
<feature type="domain" description="Quinate/shikimate 5-dehydrogenase/glutamyl-tRNA reductase" evidence="16">
    <location>
        <begin position="171"/>
        <end position="303"/>
    </location>
</feature>
<accession>A0A942YKT4</accession>
<keyword evidence="5 9" id="KW-0560">Oxidoreductase</keyword>
<evidence type="ECO:0000313" key="18">
    <source>
        <dbReference type="EMBL" id="MBS4197676.1"/>
    </source>
</evidence>
<dbReference type="PIRSF" id="PIRSF000445">
    <property type="entry name" value="4pyrrol_synth_GluRdtase"/>
    <property type="match status" value="1"/>
</dbReference>
<evidence type="ECO:0000256" key="10">
    <source>
        <dbReference type="PIRSR" id="PIRSR000445-1"/>
    </source>
</evidence>
<dbReference type="GO" id="GO:0019353">
    <property type="term" value="P:protoporphyrinogen IX biosynthetic process from glutamate"/>
    <property type="evidence" value="ECO:0007669"/>
    <property type="project" value="TreeGrafter"/>
</dbReference>
<evidence type="ECO:0000256" key="3">
    <source>
        <dbReference type="ARBA" id="ARBA00012970"/>
    </source>
</evidence>
<protein>
    <recommendedName>
        <fullName evidence="8 9">Glutamyl-tRNA reductase</fullName>
        <shortName evidence="9">GluTR</shortName>
        <ecNumber evidence="3 9">1.2.1.70</ecNumber>
    </recommendedName>
</protein>
<dbReference type="FunFam" id="3.30.460.30:FF:000001">
    <property type="entry name" value="Glutamyl-tRNA reductase"/>
    <property type="match status" value="1"/>
</dbReference>
<dbReference type="EMBL" id="JAGYPG010000005">
    <property type="protein sequence ID" value="MBS4197676.1"/>
    <property type="molecule type" value="Genomic_DNA"/>
</dbReference>
<dbReference type="PANTHER" id="PTHR43013">
    <property type="entry name" value="GLUTAMYL-TRNA REDUCTASE"/>
    <property type="match status" value="1"/>
</dbReference>
<dbReference type="FunFam" id="3.40.50.720:FF:000031">
    <property type="entry name" value="Glutamyl-tRNA reductase"/>
    <property type="match status" value="1"/>
</dbReference>
<comment type="miscellaneous">
    <text evidence="9">During catalysis, the active site Cys acts as a nucleophile attacking the alpha-carbonyl group of tRNA-bound glutamate with the formation of a thioester intermediate between enzyme and glutamate, and the concomitant release of tRNA(Glu). The thioester intermediate is finally reduced by direct hydride transfer from NADPH, to form the product GSA.</text>
</comment>
<comment type="function">
    <text evidence="9">Catalyzes the NADPH-dependent reduction of glutamyl-tRNA(Glu) to glutamate 1-semialdehyde (GSA).</text>
</comment>
<evidence type="ECO:0000256" key="9">
    <source>
        <dbReference type="HAMAP-Rule" id="MF_00087"/>
    </source>
</evidence>
<dbReference type="InterPro" id="IPR015896">
    <property type="entry name" value="4pyrrol_synth_GluRdtase_dimer"/>
</dbReference>
<feature type="binding site" evidence="9 12">
    <location>
        <begin position="189"/>
        <end position="194"/>
    </location>
    <ligand>
        <name>NADP(+)</name>
        <dbReference type="ChEBI" id="CHEBI:58349"/>
    </ligand>
</feature>
<comment type="caution">
    <text evidence="18">The sequence shown here is derived from an EMBL/GenBank/DDBJ whole genome shotgun (WGS) entry which is preliminary data.</text>
</comment>
<evidence type="ECO:0000256" key="11">
    <source>
        <dbReference type="PIRSR" id="PIRSR000445-2"/>
    </source>
</evidence>
<evidence type="ECO:0000256" key="5">
    <source>
        <dbReference type="ARBA" id="ARBA00023002"/>
    </source>
</evidence>
<dbReference type="RefSeq" id="WP_213126914.1">
    <property type="nucleotide sequence ID" value="NZ_JAGYPG010000005.1"/>
</dbReference>
<dbReference type="InterPro" id="IPR006151">
    <property type="entry name" value="Shikm_DH/Glu-tRNA_Rdtase"/>
</dbReference>
<dbReference type="NCBIfam" id="TIGR01035">
    <property type="entry name" value="hemA"/>
    <property type="match status" value="1"/>
</dbReference>
<reference evidence="18 19" key="1">
    <citation type="submission" date="2021-05" db="EMBL/GenBank/DDBJ databases">
        <title>Novel Bacillus species.</title>
        <authorList>
            <person name="Liu G."/>
        </authorList>
    </citation>
    <scope>NUCLEOTIDE SEQUENCE [LARGE SCALE GENOMIC DNA]</scope>
    <source>
        <strain evidence="19">FJAT-49780</strain>
    </source>
</reference>
<dbReference type="InterPro" id="IPR036291">
    <property type="entry name" value="NAD(P)-bd_dom_sf"/>
</dbReference>
<dbReference type="Gene3D" id="3.30.460.30">
    <property type="entry name" value="Glutamyl-tRNA reductase, N-terminal domain"/>
    <property type="match status" value="1"/>
</dbReference>
<keyword evidence="4 9" id="KW-0521">NADP</keyword>
<feature type="binding site" evidence="9 11">
    <location>
        <position position="120"/>
    </location>
    <ligand>
        <name>substrate</name>
    </ligand>
</feature>
<comment type="subunit">
    <text evidence="9">Homodimer.</text>
</comment>
<evidence type="ECO:0000256" key="4">
    <source>
        <dbReference type="ARBA" id="ARBA00022857"/>
    </source>
</evidence>
<dbReference type="AlphaFoldDB" id="A0A942YKT4"/>
<evidence type="ECO:0000256" key="1">
    <source>
        <dbReference type="ARBA" id="ARBA00005059"/>
    </source>
</evidence>
<name>A0A942YKT4_9BACI</name>
<evidence type="ECO:0000256" key="6">
    <source>
        <dbReference type="ARBA" id="ARBA00023244"/>
    </source>
</evidence>
<evidence type="ECO:0000256" key="8">
    <source>
        <dbReference type="ARBA" id="ARBA00068659"/>
    </source>
</evidence>
<comment type="similarity">
    <text evidence="2 9 14">Belongs to the glutamyl-tRNA reductase family.</text>
</comment>
<feature type="active site" description="Nucleophile" evidence="9 10">
    <location>
        <position position="50"/>
    </location>
</feature>
<gene>
    <name evidence="9" type="primary">hemA</name>
    <name evidence="18" type="ORF">KHA97_21770</name>
</gene>
<feature type="site" description="Important for activity" evidence="9 13">
    <location>
        <position position="99"/>
    </location>
</feature>
<feature type="binding site" evidence="9 11">
    <location>
        <begin position="49"/>
        <end position="52"/>
    </location>
    <ligand>
        <name>substrate</name>
    </ligand>
</feature>
<comment type="domain">
    <text evidence="9">Possesses an unusual extended V-shaped dimeric structure with each monomer consisting of three distinct domains arranged along a curved 'spinal' alpha-helix. The N-terminal catalytic domain specifically recognizes the glutamate moiety of the substrate. The second domain is the NADPH-binding domain, and the third C-terminal domain is responsible for dimerization.</text>
</comment>
<dbReference type="Proteomes" id="UP000681414">
    <property type="component" value="Unassembled WGS sequence"/>
</dbReference>
<feature type="binding site" evidence="9 11">
    <location>
        <begin position="114"/>
        <end position="116"/>
    </location>
    <ligand>
        <name>substrate</name>
    </ligand>
</feature>
<dbReference type="GO" id="GO:0008883">
    <property type="term" value="F:glutamyl-tRNA reductase activity"/>
    <property type="evidence" value="ECO:0007669"/>
    <property type="project" value="UniProtKB-UniRule"/>
</dbReference>
<evidence type="ECO:0000259" key="16">
    <source>
        <dbReference type="Pfam" id="PF01488"/>
    </source>
</evidence>
<dbReference type="CDD" id="cd05213">
    <property type="entry name" value="NAD_bind_Glutamyl_tRNA_reduct"/>
    <property type="match status" value="1"/>
</dbReference>
<dbReference type="InterPro" id="IPR000343">
    <property type="entry name" value="4pyrrol_synth_GluRdtase"/>
</dbReference>
<evidence type="ECO:0000313" key="19">
    <source>
        <dbReference type="Proteomes" id="UP000681414"/>
    </source>
</evidence>
<evidence type="ECO:0000256" key="13">
    <source>
        <dbReference type="PIRSR" id="PIRSR000445-4"/>
    </source>
</evidence>
<sequence length="432" mass="48555">MHIIVVGLNHETAPVEIREKFTFSPSQLGDAMKVLLSKNGINENVILSTCNRTEIYAVTDDIETGKAQLESFLAEWFQIEKADFYKYLFFYIQELAIKHLFKVTCGLNSKVLGETQILGQVRTSFLLAQKELTTGTIFNHSFKKAVTLGKRAHSETEIGSRAVSVSYAAVEVAKETFTTLKDISILVLGAGEMSELLVKNLLGSGANEVSVINRTYENARILAQRYSIEALPFGQLQSKMNESDLVISATSSEKFIITQDMVQKIQKDKSLVFIDISVPRSIDEAITDIGNVRLFNIDDLHDIVNSNLLERKKAAKKILTLIDGEIAEFMNWVNLLEVVPLISALNHKISSVKNETLESINRKLPDLSNRDKKVITKHLNSIANQFLKAPLSYIKEMAVLNDADQEIDIVTKVFQLEDDVDKFRYQKTFISN</sequence>
<feature type="domain" description="Glutamyl-tRNA reductase N-terminal" evidence="17">
    <location>
        <begin position="6"/>
        <end position="156"/>
    </location>
</feature>
<dbReference type="InterPro" id="IPR036453">
    <property type="entry name" value="GluRdtase_dimer_dom_sf"/>
</dbReference>
<evidence type="ECO:0000256" key="14">
    <source>
        <dbReference type="RuleBase" id="RU000584"/>
    </source>
</evidence>
<comment type="catalytic activity">
    <reaction evidence="7 9 14">
        <text>(S)-4-amino-5-oxopentanoate + tRNA(Glu) + NADP(+) = L-glutamyl-tRNA(Glu) + NADPH + H(+)</text>
        <dbReference type="Rhea" id="RHEA:12344"/>
        <dbReference type="Rhea" id="RHEA-COMP:9663"/>
        <dbReference type="Rhea" id="RHEA-COMP:9680"/>
        <dbReference type="ChEBI" id="CHEBI:15378"/>
        <dbReference type="ChEBI" id="CHEBI:57501"/>
        <dbReference type="ChEBI" id="CHEBI:57783"/>
        <dbReference type="ChEBI" id="CHEBI:58349"/>
        <dbReference type="ChEBI" id="CHEBI:78442"/>
        <dbReference type="ChEBI" id="CHEBI:78520"/>
        <dbReference type="EC" id="1.2.1.70"/>
    </reaction>
</comment>
<dbReference type="SUPFAM" id="SSF69075">
    <property type="entry name" value="Glutamyl tRNA-reductase dimerization domain"/>
    <property type="match status" value="1"/>
</dbReference>
<evidence type="ECO:0000256" key="2">
    <source>
        <dbReference type="ARBA" id="ARBA00005916"/>
    </source>
</evidence>
<dbReference type="PANTHER" id="PTHR43013:SF1">
    <property type="entry name" value="GLUTAMYL-TRNA REDUCTASE"/>
    <property type="match status" value="1"/>
</dbReference>
<evidence type="ECO:0000256" key="12">
    <source>
        <dbReference type="PIRSR" id="PIRSR000445-3"/>
    </source>
</evidence>
<feature type="domain" description="Tetrapyrrole biosynthesis glutamyl-tRNA reductase dimerisation" evidence="15">
    <location>
        <begin position="320"/>
        <end position="416"/>
    </location>
</feature>
<evidence type="ECO:0000259" key="15">
    <source>
        <dbReference type="Pfam" id="PF00745"/>
    </source>
</evidence>
<dbReference type="Gene3D" id="3.40.50.720">
    <property type="entry name" value="NAD(P)-binding Rossmann-like Domain"/>
    <property type="match status" value="1"/>
</dbReference>
<dbReference type="SUPFAM" id="SSF69742">
    <property type="entry name" value="Glutamyl tRNA-reductase catalytic, N-terminal domain"/>
    <property type="match status" value="1"/>
</dbReference>
<evidence type="ECO:0000259" key="17">
    <source>
        <dbReference type="Pfam" id="PF05201"/>
    </source>
</evidence>
<keyword evidence="19" id="KW-1185">Reference proteome</keyword>